<dbReference type="PANTHER" id="PTHR31131:SF6">
    <property type="entry name" value="CASTOR ACT DOMAIN-CONTAINING PROTEIN"/>
    <property type="match status" value="1"/>
</dbReference>
<dbReference type="Gene3D" id="3.30.2130.10">
    <property type="entry name" value="VC0802-like"/>
    <property type="match status" value="2"/>
</dbReference>
<dbReference type="KEGG" id="acan:ACA1_373560"/>
<gene>
    <name evidence="3" type="ORF">ACA1_373560</name>
</gene>
<protein>
    <recommendedName>
        <fullName evidence="5">CASTOR ACT domain-containing protein</fullName>
    </recommendedName>
</protein>
<dbReference type="Pfam" id="PF18700">
    <property type="entry name" value="Castor1_N"/>
    <property type="match status" value="1"/>
</dbReference>
<evidence type="ECO:0000313" key="3">
    <source>
        <dbReference type="EMBL" id="ELR12293.1"/>
    </source>
</evidence>
<dbReference type="VEuPathDB" id="AmoebaDB:ACA1_373560"/>
<evidence type="ECO:0008006" key="5">
    <source>
        <dbReference type="Google" id="ProtNLM"/>
    </source>
</evidence>
<evidence type="ECO:0000259" key="2">
    <source>
        <dbReference type="Pfam" id="PF18700"/>
    </source>
</evidence>
<feature type="domain" description="CASTOR ACT" evidence="1">
    <location>
        <begin position="61"/>
        <end position="122"/>
    </location>
</feature>
<name>L8GHQ5_ACACF</name>
<dbReference type="OrthoDB" id="58529at2759"/>
<dbReference type="STRING" id="1257118.L8GHQ5"/>
<accession>L8GHQ5</accession>
<dbReference type="AlphaFoldDB" id="L8GHQ5"/>
<dbReference type="InterPro" id="IPR051719">
    <property type="entry name" value="CASTOR_mTORC1"/>
</dbReference>
<dbReference type="OMA" id="HFTHPLI"/>
<sequence length="295" mass="33129">MKKEDAVRCSTPILKTLLYSTESDAPTQFFSYTEHDGCISMIVDENIMPLFPSDETVQRLEEPWRVIQIDIGSSGIPSESGCVSLVGSYLSLKEITVYYLSTAQHDFVLVPKKHFETALDWLGKKLCSSKPNSITPPPRPPPSPYVHNLVTFPTQLFAASSERIAKCTRPLLKLIFFENPESRFFSFTFADDEISLIADQEHLALFPKQALSSSSAWRPIKRAKKAGFFETGVVSYISAPMAQAGVPVLYVSTYLTSFILVPSDRYDEAIKTWKRRDFKLVDHLEALTLDDEAVA</sequence>
<dbReference type="InterPro" id="IPR040778">
    <property type="entry name" value="CASTOR1_N"/>
</dbReference>
<dbReference type="RefSeq" id="XP_004334306.1">
    <property type="nucleotide sequence ID" value="XM_004334258.1"/>
</dbReference>
<reference evidence="3 4" key="1">
    <citation type="journal article" date="2013" name="Genome Biol.">
        <title>Genome of Acanthamoeba castellanii highlights extensive lateral gene transfer and early evolution of tyrosine kinase signaling.</title>
        <authorList>
            <person name="Clarke M."/>
            <person name="Lohan A.J."/>
            <person name="Liu B."/>
            <person name="Lagkouvardos I."/>
            <person name="Roy S."/>
            <person name="Zafar N."/>
            <person name="Bertelli C."/>
            <person name="Schilde C."/>
            <person name="Kianianmomeni A."/>
            <person name="Burglin T.R."/>
            <person name="Frech C."/>
            <person name="Turcotte B."/>
            <person name="Kopec K.O."/>
            <person name="Synnott J.M."/>
            <person name="Choo C."/>
            <person name="Paponov I."/>
            <person name="Finkler A."/>
            <person name="Soon Heng Tan C."/>
            <person name="Hutchins A.P."/>
            <person name="Weinmeier T."/>
            <person name="Rattei T."/>
            <person name="Chu J.S."/>
            <person name="Gimenez G."/>
            <person name="Irimia M."/>
            <person name="Rigden D.J."/>
            <person name="Fitzpatrick D.A."/>
            <person name="Lorenzo-Morales J."/>
            <person name="Bateman A."/>
            <person name="Chiu C.H."/>
            <person name="Tang P."/>
            <person name="Hegemann P."/>
            <person name="Fromm H."/>
            <person name="Raoult D."/>
            <person name="Greub G."/>
            <person name="Miranda-Saavedra D."/>
            <person name="Chen N."/>
            <person name="Nash P."/>
            <person name="Ginger M.L."/>
            <person name="Horn M."/>
            <person name="Schaap P."/>
            <person name="Caler L."/>
            <person name="Loftus B."/>
        </authorList>
    </citation>
    <scope>NUCLEOTIDE SEQUENCE [LARGE SCALE GENOMIC DNA]</scope>
    <source>
        <strain evidence="3 4">Neff</strain>
    </source>
</reference>
<dbReference type="SUPFAM" id="SSF55021">
    <property type="entry name" value="ACT-like"/>
    <property type="match status" value="2"/>
</dbReference>
<dbReference type="Pfam" id="PF13840">
    <property type="entry name" value="ACT_7"/>
    <property type="match status" value="2"/>
</dbReference>
<dbReference type="GeneID" id="14912867"/>
<keyword evidence="4" id="KW-1185">Reference proteome</keyword>
<dbReference type="InterPro" id="IPR045865">
    <property type="entry name" value="ACT-like_dom_sf"/>
</dbReference>
<dbReference type="Proteomes" id="UP000011083">
    <property type="component" value="Unassembled WGS sequence"/>
</dbReference>
<feature type="domain" description="CASTOR ACT" evidence="1">
    <location>
        <begin position="217"/>
        <end position="272"/>
    </location>
</feature>
<dbReference type="EMBL" id="KB008119">
    <property type="protein sequence ID" value="ELR12293.1"/>
    <property type="molecule type" value="Genomic_DNA"/>
</dbReference>
<organism evidence="3 4">
    <name type="scientific">Acanthamoeba castellanii (strain ATCC 30010 / Neff)</name>
    <dbReference type="NCBI Taxonomy" id="1257118"/>
    <lineage>
        <taxon>Eukaryota</taxon>
        <taxon>Amoebozoa</taxon>
        <taxon>Discosea</taxon>
        <taxon>Longamoebia</taxon>
        <taxon>Centramoebida</taxon>
        <taxon>Acanthamoebidae</taxon>
        <taxon>Acanthamoeba</taxon>
    </lineage>
</organism>
<proteinExistence type="predicted"/>
<dbReference type="PANTHER" id="PTHR31131">
    <property type="entry name" value="CHROMOSOME 1, WHOLE GENOME SHOTGUN SEQUENCE"/>
    <property type="match status" value="1"/>
</dbReference>
<feature type="domain" description="CASTOR1 N-terminal" evidence="2">
    <location>
        <begin position="161"/>
        <end position="209"/>
    </location>
</feature>
<evidence type="ECO:0000313" key="4">
    <source>
        <dbReference type="Proteomes" id="UP000011083"/>
    </source>
</evidence>
<evidence type="ECO:0000259" key="1">
    <source>
        <dbReference type="Pfam" id="PF13840"/>
    </source>
</evidence>
<dbReference type="InterPro" id="IPR027795">
    <property type="entry name" value="CASTOR_ACT_dom"/>
</dbReference>